<dbReference type="PROSITE" id="PS50893">
    <property type="entry name" value="ABC_TRANSPORTER_2"/>
    <property type="match status" value="1"/>
</dbReference>
<dbReference type="GO" id="GO:0016887">
    <property type="term" value="F:ATP hydrolysis activity"/>
    <property type="evidence" value="ECO:0007669"/>
    <property type="project" value="InterPro"/>
</dbReference>
<dbReference type="HOGENOM" id="CLU_000604_1_2_14"/>
<evidence type="ECO:0000256" key="1">
    <source>
        <dbReference type="ARBA" id="ARBA00022448"/>
    </source>
</evidence>
<evidence type="ECO:0000313" key="6">
    <source>
        <dbReference type="Proteomes" id="UP000013963"/>
    </source>
</evidence>
<feature type="domain" description="ABC transporter" evidence="4">
    <location>
        <begin position="5"/>
        <end position="227"/>
    </location>
</feature>
<evidence type="ECO:0000313" key="5">
    <source>
        <dbReference type="EMBL" id="AGM26427.1"/>
    </source>
</evidence>
<dbReference type="OrthoDB" id="388394at2"/>
<dbReference type="InterPro" id="IPR050763">
    <property type="entry name" value="ABC_transporter_ATP-binding"/>
</dbReference>
<dbReference type="eggNOG" id="COG1131">
    <property type="taxonomic scope" value="Bacteria"/>
</dbReference>
<dbReference type="InterPro" id="IPR003439">
    <property type="entry name" value="ABC_transporter-like_ATP-bd"/>
</dbReference>
<dbReference type="KEGG" id="ssyr:SSYRP_v1c08380"/>
<evidence type="ECO:0000256" key="3">
    <source>
        <dbReference type="ARBA" id="ARBA00022840"/>
    </source>
</evidence>
<dbReference type="STRING" id="1276229.SSYRP_v1c08380"/>
<dbReference type="RefSeq" id="WP_016341068.1">
    <property type="nucleotide sequence ID" value="NC_021284.1"/>
</dbReference>
<accession>R4U4L8</accession>
<dbReference type="Pfam" id="PF00005">
    <property type="entry name" value="ABC_tran"/>
    <property type="match status" value="1"/>
</dbReference>
<dbReference type="SUPFAM" id="SSF52540">
    <property type="entry name" value="P-loop containing nucleoside triphosphate hydrolases"/>
    <property type="match status" value="1"/>
</dbReference>
<dbReference type="AlphaFoldDB" id="R4U4L8"/>
<dbReference type="PANTHER" id="PTHR42711:SF17">
    <property type="entry name" value="ABC TRANSPORTER ATP-BINDING PROTEIN"/>
    <property type="match status" value="1"/>
</dbReference>
<keyword evidence="3 5" id="KW-0067">ATP-binding</keyword>
<dbReference type="InterPro" id="IPR003593">
    <property type="entry name" value="AAA+_ATPase"/>
</dbReference>
<dbReference type="EMBL" id="CP005078">
    <property type="protein sequence ID" value="AGM26427.1"/>
    <property type="molecule type" value="Genomic_DNA"/>
</dbReference>
<evidence type="ECO:0000256" key="2">
    <source>
        <dbReference type="ARBA" id="ARBA00022741"/>
    </source>
</evidence>
<dbReference type="InterPro" id="IPR027417">
    <property type="entry name" value="P-loop_NTPase"/>
</dbReference>
<keyword evidence="1" id="KW-0813">Transport</keyword>
<sequence length="234" mass="26647">MSAIIEVKNLFKSYQKNEVLKDINVEVFAGDRVAILGANGCGKTTFVEMISSFSKPTAGEIKINLSGNVKKDIGIQYQEGNWPIGIRIKDMIKFYRKVYENFSPAYEKMLEEVFELDKIKNINLQKLSGGQKQRFNAMLAVINDPEIVILDELTTGLDIELQYKIVSFFNEYIVNNNKTLLIVSHHPEEVEMLCNRILLFGNKSILLDCSMAEAKAQFGSIRNLMNLYFKGEIK</sequence>
<reference evidence="5 6" key="1">
    <citation type="journal article" date="2013" name="Genome Biol. Evol.">
        <title>Complete genomes of two dipteran-associated spiroplasmas provided insights into the origin, dynamics, and impacts of viral invasion in spiroplasma.</title>
        <authorList>
            <person name="Ku C."/>
            <person name="Lo W.S."/>
            <person name="Chen L.L."/>
            <person name="Kuo C.H."/>
        </authorList>
    </citation>
    <scope>NUCLEOTIDE SEQUENCE [LARGE SCALE GENOMIC DNA]</scope>
    <source>
        <strain evidence="5">EA-1</strain>
    </source>
</reference>
<dbReference type="PATRIC" id="fig|1276229.3.peg.833"/>
<dbReference type="PANTHER" id="PTHR42711">
    <property type="entry name" value="ABC TRANSPORTER ATP-BINDING PROTEIN"/>
    <property type="match status" value="1"/>
</dbReference>
<evidence type="ECO:0000259" key="4">
    <source>
        <dbReference type="PROSITE" id="PS50893"/>
    </source>
</evidence>
<dbReference type="CDD" id="cd03230">
    <property type="entry name" value="ABC_DR_subfamily_A"/>
    <property type="match status" value="1"/>
</dbReference>
<dbReference type="Proteomes" id="UP000013963">
    <property type="component" value="Chromosome"/>
</dbReference>
<keyword evidence="6" id="KW-1185">Reference proteome</keyword>
<proteinExistence type="predicted"/>
<dbReference type="Gene3D" id="3.40.50.300">
    <property type="entry name" value="P-loop containing nucleotide triphosphate hydrolases"/>
    <property type="match status" value="1"/>
</dbReference>
<keyword evidence="2" id="KW-0547">Nucleotide-binding</keyword>
<dbReference type="SMART" id="SM00382">
    <property type="entry name" value="AAA"/>
    <property type="match status" value="1"/>
</dbReference>
<name>R4U4L8_9MOLU</name>
<dbReference type="GO" id="GO:0005524">
    <property type="term" value="F:ATP binding"/>
    <property type="evidence" value="ECO:0007669"/>
    <property type="project" value="UniProtKB-KW"/>
</dbReference>
<protein>
    <submittedName>
        <fullName evidence="5">ABC transporter ATP-binding protein</fullName>
    </submittedName>
</protein>
<organism evidence="5 6">
    <name type="scientific">Spiroplasma syrphidicola EA-1</name>
    <dbReference type="NCBI Taxonomy" id="1276229"/>
    <lineage>
        <taxon>Bacteria</taxon>
        <taxon>Bacillati</taxon>
        <taxon>Mycoplasmatota</taxon>
        <taxon>Mollicutes</taxon>
        <taxon>Entomoplasmatales</taxon>
        <taxon>Spiroplasmataceae</taxon>
        <taxon>Spiroplasma</taxon>
    </lineage>
</organism>
<gene>
    <name evidence="5" type="ORF">SSYRP_v1c08380</name>
</gene>